<keyword evidence="4" id="KW-0686">Riboflavin biosynthesis</keyword>
<keyword evidence="5 7" id="KW-0808">Transferase</keyword>
<dbReference type="SUPFAM" id="SSF52121">
    <property type="entry name" value="Lumazine synthase"/>
    <property type="match status" value="1"/>
</dbReference>
<dbReference type="EC" id="2.5.1.78" evidence="3"/>
<evidence type="ECO:0000256" key="4">
    <source>
        <dbReference type="ARBA" id="ARBA00022619"/>
    </source>
</evidence>
<comment type="catalytic activity">
    <reaction evidence="6">
        <text>(2S)-2-hydroxy-3-oxobutyl phosphate + 5-amino-6-(D-ribitylamino)uracil = 6,7-dimethyl-8-(1-D-ribityl)lumazine + phosphate + 2 H2O + H(+)</text>
        <dbReference type="Rhea" id="RHEA:26152"/>
        <dbReference type="ChEBI" id="CHEBI:15377"/>
        <dbReference type="ChEBI" id="CHEBI:15378"/>
        <dbReference type="ChEBI" id="CHEBI:15934"/>
        <dbReference type="ChEBI" id="CHEBI:43474"/>
        <dbReference type="ChEBI" id="CHEBI:58201"/>
        <dbReference type="ChEBI" id="CHEBI:58830"/>
        <dbReference type="EC" id="2.5.1.78"/>
    </reaction>
</comment>
<dbReference type="InterPro" id="IPR034964">
    <property type="entry name" value="LS"/>
</dbReference>
<dbReference type="EMBL" id="JANBUY010000231">
    <property type="protein sequence ID" value="KAJ2861311.1"/>
    <property type="molecule type" value="Genomic_DNA"/>
</dbReference>
<accession>A0A9W8IMC5</accession>
<gene>
    <name evidence="7" type="primary">RIB4</name>
    <name evidence="7" type="ORF">GGH94_004979</name>
</gene>
<evidence type="ECO:0000256" key="2">
    <source>
        <dbReference type="ARBA" id="ARBA00007424"/>
    </source>
</evidence>
<evidence type="ECO:0000256" key="5">
    <source>
        <dbReference type="ARBA" id="ARBA00022679"/>
    </source>
</evidence>
<dbReference type="Proteomes" id="UP001140074">
    <property type="component" value="Unassembled WGS sequence"/>
</dbReference>
<evidence type="ECO:0000256" key="6">
    <source>
        <dbReference type="ARBA" id="ARBA00048785"/>
    </source>
</evidence>
<dbReference type="HAMAP" id="MF_00178">
    <property type="entry name" value="Lumazine_synth"/>
    <property type="match status" value="1"/>
</dbReference>
<reference evidence="7" key="1">
    <citation type="submission" date="2022-07" db="EMBL/GenBank/DDBJ databases">
        <title>Phylogenomic reconstructions and comparative analyses of Kickxellomycotina fungi.</title>
        <authorList>
            <person name="Reynolds N.K."/>
            <person name="Stajich J.E."/>
            <person name="Barry K."/>
            <person name="Grigoriev I.V."/>
            <person name="Crous P."/>
            <person name="Smith M.E."/>
        </authorList>
    </citation>
    <scope>NUCLEOTIDE SEQUENCE</scope>
    <source>
        <strain evidence="7">RSA 476</strain>
    </source>
</reference>
<evidence type="ECO:0000256" key="3">
    <source>
        <dbReference type="ARBA" id="ARBA00012664"/>
    </source>
</evidence>
<comment type="caution">
    <text evidence="7">The sequence shown here is derived from an EMBL/GenBank/DDBJ whole genome shotgun (WGS) entry which is preliminary data.</text>
</comment>
<dbReference type="CDD" id="cd09209">
    <property type="entry name" value="Lumazine_synthase-I"/>
    <property type="match status" value="1"/>
</dbReference>
<keyword evidence="8" id="KW-1185">Reference proteome</keyword>
<evidence type="ECO:0000313" key="7">
    <source>
        <dbReference type="EMBL" id="KAJ2861311.1"/>
    </source>
</evidence>
<dbReference type="PANTHER" id="PTHR21058">
    <property type="entry name" value="6,7-DIMETHYL-8-RIBITYLLUMAZINE SYNTHASE DMRL SYNTHASE LUMAZINE SYNTHASE"/>
    <property type="match status" value="1"/>
</dbReference>
<dbReference type="GO" id="GO:0009231">
    <property type="term" value="P:riboflavin biosynthetic process"/>
    <property type="evidence" value="ECO:0007669"/>
    <property type="project" value="UniProtKB-KW"/>
</dbReference>
<evidence type="ECO:0000256" key="1">
    <source>
        <dbReference type="ARBA" id="ARBA00004917"/>
    </source>
</evidence>
<dbReference type="PANTHER" id="PTHR21058:SF0">
    <property type="entry name" value="6,7-DIMETHYL-8-RIBITYLLUMAZINE SYNTHASE"/>
    <property type="match status" value="1"/>
</dbReference>
<dbReference type="AlphaFoldDB" id="A0A9W8IMC5"/>
<dbReference type="InterPro" id="IPR036467">
    <property type="entry name" value="LS/RS_sf"/>
</dbReference>
<evidence type="ECO:0000313" key="8">
    <source>
        <dbReference type="Proteomes" id="UP001140074"/>
    </source>
</evidence>
<proteinExistence type="inferred from homology"/>
<dbReference type="Pfam" id="PF00885">
    <property type="entry name" value="DMRL_synthase"/>
    <property type="match status" value="1"/>
</dbReference>
<sequence length="353" mass="39372">MGGDDFHKGVKEPSTRLDGSGLRILIVHTRWNSEIVDPLVEGSIAALVNYGVKRENIVVRDVPGAFELPSAAHRLIRQSQQQQSQNLLLGSPQVTQILPFDAAICVGVLIKGSTMHFEYIADATTNGIMRVGLDTGIPVVFGVLTCLTEEQAMQRAGIGKGDDKGHNHGTDWGSAAVEMALLNAGDSVEPVRKREMTPIILRKIEQRAWGPGQLRVAIVHTVENWDIVERLVNELRYELKNKHLVNVFNIKLTQSESIHEIPQYIARLHSRYQIIYAVGVEFKMSPLYELRLVDLLTRRLGALGGELKLPLPVFDCILVRDSQEQLEQQMQDGCFAKSWARRGIDAFTMLGPR</sequence>
<protein>
    <recommendedName>
        <fullName evidence="3">6,7-dimethyl-8-ribityllumazine synthase</fullName>
        <ecNumber evidence="3">2.5.1.78</ecNumber>
    </recommendedName>
</protein>
<dbReference type="GO" id="GO:0009349">
    <property type="term" value="C:riboflavin synthase complex"/>
    <property type="evidence" value="ECO:0007669"/>
    <property type="project" value="InterPro"/>
</dbReference>
<organism evidence="7 8">
    <name type="scientific">Coemansia aciculifera</name>
    <dbReference type="NCBI Taxonomy" id="417176"/>
    <lineage>
        <taxon>Eukaryota</taxon>
        <taxon>Fungi</taxon>
        <taxon>Fungi incertae sedis</taxon>
        <taxon>Zoopagomycota</taxon>
        <taxon>Kickxellomycotina</taxon>
        <taxon>Kickxellomycetes</taxon>
        <taxon>Kickxellales</taxon>
        <taxon>Kickxellaceae</taxon>
        <taxon>Coemansia</taxon>
    </lineage>
</organism>
<comment type="similarity">
    <text evidence="2">Belongs to the DMRL synthase family.</text>
</comment>
<dbReference type="GO" id="GO:0000906">
    <property type="term" value="F:6,7-dimethyl-8-ribityllumazine synthase activity"/>
    <property type="evidence" value="ECO:0007669"/>
    <property type="project" value="UniProtKB-EC"/>
</dbReference>
<name>A0A9W8IMC5_9FUNG</name>
<dbReference type="NCBIfam" id="TIGR00114">
    <property type="entry name" value="lumazine-synth"/>
    <property type="match status" value="1"/>
</dbReference>
<comment type="pathway">
    <text evidence="1">Cofactor biosynthesis; riboflavin biosynthesis; riboflavin from 2-hydroxy-3-oxobutyl phosphate and 5-amino-6-(D-ribitylamino)uracil: step 1/2.</text>
</comment>
<dbReference type="InterPro" id="IPR002180">
    <property type="entry name" value="LS/RS"/>
</dbReference>
<dbReference type="Gene3D" id="3.40.50.960">
    <property type="entry name" value="Lumazine/riboflavin synthase"/>
    <property type="match status" value="2"/>
</dbReference>
<dbReference type="GO" id="GO:0005758">
    <property type="term" value="C:mitochondrial intermembrane space"/>
    <property type="evidence" value="ECO:0007669"/>
    <property type="project" value="TreeGrafter"/>
</dbReference>